<dbReference type="InterPro" id="IPR036942">
    <property type="entry name" value="Beta-barrel_TonB_sf"/>
</dbReference>
<keyword evidence="8 13" id="KW-0798">TonB box</keyword>
<dbReference type="PANTHER" id="PTHR32552:SF83">
    <property type="entry name" value="BLR3904 PROTEIN"/>
    <property type="match status" value="1"/>
</dbReference>
<keyword evidence="3 12" id="KW-0813">Transport</keyword>
<dbReference type="GO" id="GO:0015344">
    <property type="term" value="F:siderophore uptake transmembrane transporter activity"/>
    <property type="evidence" value="ECO:0007669"/>
    <property type="project" value="TreeGrafter"/>
</dbReference>
<organism evidence="18 19">
    <name type="scientific">Archangium violaceum Cb vi76</name>
    <dbReference type="NCBI Taxonomy" id="1406225"/>
    <lineage>
        <taxon>Bacteria</taxon>
        <taxon>Pseudomonadati</taxon>
        <taxon>Myxococcota</taxon>
        <taxon>Myxococcia</taxon>
        <taxon>Myxococcales</taxon>
        <taxon>Cystobacterineae</taxon>
        <taxon>Archangiaceae</taxon>
        <taxon>Archangium</taxon>
    </lineage>
</organism>
<dbReference type="GO" id="GO:0009279">
    <property type="term" value="C:cell outer membrane"/>
    <property type="evidence" value="ECO:0007669"/>
    <property type="project" value="UniProtKB-SubCell"/>
</dbReference>
<keyword evidence="4 12" id="KW-1134">Transmembrane beta strand</keyword>
<feature type="compositionally biased region" description="Polar residues" evidence="14">
    <location>
        <begin position="1"/>
        <end position="16"/>
    </location>
</feature>
<dbReference type="InterPro" id="IPR037066">
    <property type="entry name" value="Plug_dom_sf"/>
</dbReference>
<dbReference type="InterPro" id="IPR039426">
    <property type="entry name" value="TonB-dep_rcpt-like"/>
</dbReference>
<keyword evidence="5 12" id="KW-0812">Transmembrane</keyword>
<evidence type="ECO:0000313" key="19">
    <source>
        <dbReference type="Proteomes" id="UP000028547"/>
    </source>
</evidence>
<evidence type="ECO:0000256" key="8">
    <source>
        <dbReference type="ARBA" id="ARBA00023077"/>
    </source>
</evidence>
<evidence type="ECO:0000256" key="5">
    <source>
        <dbReference type="ARBA" id="ARBA00022692"/>
    </source>
</evidence>
<dbReference type="AlphaFoldDB" id="A0A084SGD0"/>
<sequence length="762" mass="82033">MSSTRNNKTGIRSTKGTAGGVRGALWPLGQAAVGLASALAAGGALAQETTPPADAPRTEQPAPAPEQKQEGAQDTFVLPTVQVQEAAEQESYHAPESSLVRMPAPLVNTPQSVTVVSREVLQEQQATSVRDALRNVSGITVAAGEGGRQGDSFNLRGFSAQTDTFRDGVRDLGWFTRDTFNLQGVEVYFGPSSVLFGRGSTGGALNLVTKKPGRRSFRNVSLSGGTAPTGRVEADINEAINDRVQVRLNALGQLSGVAGRDNVTENRAGIAPSARIALGESTALELDYLYQHEDSTPDYGQPYFNGYPVSSSIGVPRTAFYGVKGLDTERVNAHIGTAQLQHRFGDSLQLTNSLRLGGVDRYALPTAPRGLTLTAGTPTTIGRQRFETNTDNLYVANQFNLRGDLQTGFLEHQANAGLELTYETRNQSRNNLNAVGLPTGPNITADLFDPNPSPDLSAVNPVFASANQSRQWTMGVYAADQISLGRYVDVLGSVRFDVFDTNYVAEDAARTRTELTRQDNIFNWRVGVIVHPLEKTSIYATYGTSANPSAEVGTLTTGTVDLAPERNNTIELGAKADLLEDRLGLNAAVFRVDKTNARVPNTDPSGPPTILDGAQRVQGFSVGVTGTLMSNWRVIANYTQLDSEILKHSNAYLVGQPLPSTPPRSLSLWTTVTPLQHLTIGAGAVYQDVTTANNPASESVASLKVPNFWRFDAFASYQLFNRVDLQLNLNNISDELYYEQYYSGQAVPAEARSANLTARVRF</sequence>
<dbReference type="InterPro" id="IPR012910">
    <property type="entry name" value="Plug_dom"/>
</dbReference>
<feature type="domain" description="TonB-dependent receptor-like beta-barrel" evidence="16">
    <location>
        <begin position="277"/>
        <end position="732"/>
    </location>
</feature>
<feature type="chain" id="PRO_5001781339" evidence="15">
    <location>
        <begin position="47"/>
        <end position="762"/>
    </location>
</feature>
<dbReference type="SUPFAM" id="SSF56935">
    <property type="entry name" value="Porins"/>
    <property type="match status" value="1"/>
</dbReference>
<dbReference type="GO" id="GO:0015891">
    <property type="term" value="P:siderophore transport"/>
    <property type="evidence" value="ECO:0007669"/>
    <property type="project" value="InterPro"/>
</dbReference>
<keyword evidence="10 18" id="KW-0675">Receptor</keyword>
<evidence type="ECO:0000256" key="12">
    <source>
        <dbReference type="PROSITE-ProRule" id="PRU01360"/>
    </source>
</evidence>
<comment type="caution">
    <text evidence="18">The sequence shown here is derived from an EMBL/GenBank/DDBJ whole genome shotgun (WGS) entry which is preliminary data.</text>
</comment>
<evidence type="ECO:0000256" key="6">
    <source>
        <dbReference type="ARBA" id="ARBA00022729"/>
    </source>
</evidence>
<evidence type="ECO:0000259" key="16">
    <source>
        <dbReference type="Pfam" id="PF00593"/>
    </source>
</evidence>
<name>A0A084SGD0_9BACT</name>
<evidence type="ECO:0000256" key="11">
    <source>
        <dbReference type="ARBA" id="ARBA00023237"/>
    </source>
</evidence>
<keyword evidence="9 12" id="KW-0472">Membrane</keyword>
<evidence type="ECO:0000256" key="4">
    <source>
        <dbReference type="ARBA" id="ARBA00022452"/>
    </source>
</evidence>
<dbReference type="PROSITE" id="PS52016">
    <property type="entry name" value="TONB_DEPENDENT_REC_3"/>
    <property type="match status" value="1"/>
</dbReference>
<evidence type="ECO:0000256" key="9">
    <source>
        <dbReference type="ARBA" id="ARBA00023136"/>
    </source>
</evidence>
<evidence type="ECO:0000256" key="13">
    <source>
        <dbReference type="RuleBase" id="RU003357"/>
    </source>
</evidence>
<dbReference type="PANTHER" id="PTHR32552">
    <property type="entry name" value="FERRICHROME IRON RECEPTOR-RELATED"/>
    <property type="match status" value="1"/>
</dbReference>
<keyword evidence="11 12" id="KW-0998">Cell outer membrane</keyword>
<dbReference type="NCBIfam" id="TIGR01783">
    <property type="entry name" value="TonB-siderophor"/>
    <property type="match status" value="1"/>
</dbReference>
<keyword evidence="7" id="KW-0406">Ion transport</keyword>
<dbReference type="GO" id="GO:0038023">
    <property type="term" value="F:signaling receptor activity"/>
    <property type="evidence" value="ECO:0007669"/>
    <property type="project" value="InterPro"/>
</dbReference>
<dbReference type="Gene3D" id="2.170.130.10">
    <property type="entry name" value="TonB-dependent receptor, plug domain"/>
    <property type="match status" value="1"/>
</dbReference>
<evidence type="ECO:0000256" key="14">
    <source>
        <dbReference type="SAM" id="MobiDB-lite"/>
    </source>
</evidence>
<evidence type="ECO:0000256" key="3">
    <source>
        <dbReference type="ARBA" id="ARBA00022448"/>
    </source>
</evidence>
<comment type="subcellular location">
    <subcellularLocation>
        <location evidence="1 12">Cell outer membrane</location>
        <topology evidence="1 12">Multi-pass membrane protein</topology>
    </subcellularLocation>
</comment>
<evidence type="ECO:0000256" key="1">
    <source>
        <dbReference type="ARBA" id="ARBA00004571"/>
    </source>
</evidence>
<dbReference type="CDD" id="cd01347">
    <property type="entry name" value="ligand_gated_channel"/>
    <property type="match status" value="1"/>
</dbReference>
<evidence type="ECO:0000256" key="10">
    <source>
        <dbReference type="ARBA" id="ARBA00023170"/>
    </source>
</evidence>
<protein>
    <submittedName>
        <fullName evidence="18">TonB-dependent receptor</fullName>
    </submittedName>
</protein>
<dbReference type="EMBL" id="JPMI01000368">
    <property type="protein sequence ID" value="KFA87515.1"/>
    <property type="molecule type" value="Genomic_DNA"/>
</dbReference>
<keyword evidence="6 15" id="KW-0732">Signal</keyword>
<dbReference type="InterPro" id="IPR000531">
    <property type="entry name" value="Beta-barrel_TonB"/>
</dbReference>
<feature type="domain" description="TonB-dependent receptor plug" evidence="17">
    <location>
        <begin position="106"/>
        <end position="204"/>
    </location>
</feature>
<dbReference type="RefSeq" id="WP_043412103.1">
    <property type="nucleotide sequence ID" value="NZ_JPMI01000368.1"/>
</dbReference>
<evidence type="ECO:0000313" key="18">
    <source>
        <dbReference type="EMBL" id="KFA87515.1"/>
    </source>
</evidence>
<gene>
    <name evidence="18" type="ORF">Q664_47350</name>
</gene>
<evidence type="ECO:0000256" key="15">
    <source>
        <dbReference type="SAM" id="SignalP"/>
    </source>
</evidence>
<feature type="region of interest" description="Disordered" evidence="14">
    <location>
        <begin position="44"/>
        <end position="72"/>
    </location>
</feature>
<comment type="similarity">
    <text evidence="2 12 13">Belongs to the TonB-dependent receptor family.</text>
</comment>
<dbReference type="InterPro" id="IPR010105">
    <property type="entry name" value="TonB_sidphr_rcpt"/>
</dbReference>
<evidence type="ECO:0000256" key="2">
    <source>
        <dbReference type="ARBA" id="ARBA00009810"/>
    </source>
</evidence>
<reference evidence="18 19" key="1">
    <citation type="submission" date="2014-07" db="EMBL/GenBank/DDBJ databases">
        <title>Draft Genome Sequence of Gephyronic Acid Producer, Cystobacter violaceus Strain Cb vi76.</title>
        <authorList>
            <person name="Stevens D.C."/>
            <person name="Young J."/>
            <person name="Carmichael R."/>
            <person name="Tan J."/>
            <person name="Taylor R.E."/>
        </authorList>
    </citation>
    <scope>NUCLEOTIDE SEQUENCE [LARGE SCALE GENOMIC DNA]</scope>
    <source>
        <strain evidence="18 19">Cb vi76</strain>
    </source>
</reference>
<dbReference type="Pfam" id="PF00593">
    <property type="entry name" value="TonB_dep_Rec_b-barrel"/>
    <property type="match status" value="1"/>
</dbReference>
<feature type="region of interest" description="Disordered" evidence="14">
    <location>
        <begin position="1"/>
        <end position="22"/>
    </location>
</feature>
<dbReference type="Pfam" id="PF07715">
    <property type="entry name" value="Plug"/>
    <property type="match status" value="1"/>
</dbReference>
<dbReference type="FunFam" id="2.170.130.10:FF:000001">
    <property type="entry name" value="Catecholate siderophore TonB-dependent receptor"/>
    <property type="match status" value="1"/>
</dbReference>
<evidence type="ECO:0000256" key="7">
    <source>
        <dbReference type="ARBA" id="ARBA00023065"/>
    </source>
</evidence>
<dbReference type="Proteomes" id="UP000028547">
    <property type="component" value="Unassembled WGS sequence"/>
</dbReference>
<feature type="signal peptide" evidence="15">
    <location>
        <begin position="1"/>
        <end position="46"/>
    </location>
</feature>
<accession>A0A084SGD0</accession>
<dbReference type="Gene3D" id="2.40.170.20">
    <property type="entry name" value="TonB-dependent receptor, beta-barrel domain"/>
    <property type="match status" value="1"/>
</dbReference>
<evidence type="ECO:0000259" key="17">
    <source>
        <dbReference type="Pfam" id="PF07715"/>
    </source>
</evidence>
<proteinExistence type="inferred from homology"/>